<protein>
    <submittedName>
        <fullName evidence="1">Uncharacterized protein</fullName>
    </submittedName>
</protein>
<dbReference type="Proteomes" id="UP001484199">
    <property type="component" value="Chromosome"/>
</dbReference>
<sequence>MKPIKFLTKVLLIVFLIILILFHMPVFATKYFQIQKESTINLADHETLTVEFWAKQPDMKKNIIKVSNPQQHEKDKIWKGKQHPTYNPYNDENQFNIEFRDPPSDLLGGAFQTTKKSF</sequence>
<evidence type="ECO:0000313" key="2">
    <source>
        <dbReference type="Proteomes" id="UP001484199"/>
    </source>
</evidence>
<proteinExistence type="predicted"/>
<reference evidence="1" key="1">
    <citation type="submission" date="2024-03" db="EMBL/GenBank/DDBJ databases">
        <title>The Complete Genome of 'Candidatus Phytoplasma fraxini' AshY1 from the Ash Yellows Group.</title>
        <authorList>
            <person name="Boehm J.W."/>
            <person name="Huettel B."/>
            <person name="Schneider B."/>
            <person name="Kube M."/>
        </authorList>
    </citation>
    <scope>NUCLEOTIDE SEQUENCE [LARGE SCALE GENOMIC DNA]</scope>
    <source>
        <strain evidence="1">AshY1</strain>
    </source>
</reference>
<evidence type="ECO:0000313" key="1">
    <source>
        <dbReference type="EMBL" id="WYY26587.1"/>
    </source>
</evidence>
<dbReference type="EMBL" id="CP146843">
    <property type="protein sequence ID" value="WYY26587.1"/>
    <property type="molecule type" value="Genomic_DNA"/>
</dbReference>
<name>A0ABZ2U9Z9_ASHYP</name>
<keyword evidence="2" id="KW-1185">Reference proteome</keyword>
<organism evidence="1 2">
    <name type="scientific">Ash yellows phytoplasma</name>
    <dbReference type="NCBI Taxonomy" id="35780"/>
    <lineage>
        <taxon>Bacteria</taxon>
        <taxon>Bacillati</taxon>
        <taxon>Mycoplasmatota</taxon>
        <taxon>Mollicutes</taxon>
        <taxon>Acholeplasmatales</taxon>
        <taxon>Acholeplasmataceae</taxon>
        <taxon>Candidatus Phytoplasma</taxon>
        <taxon>16SrVII (Ash yellows group)</taxon>
    </lineage>
</organism>
<dbReference type="RefSeq" id="WP_341266486.1">
    <property type="nucleotide sequence ID" value="NZ_CP146843.1"/>
</dbReference>
<accession>A0ABZ2U9Z9</accession>
<gene>
    <name evidence="1" type="ORF">AshY1_04810</name>
</gene>